<evidence type="ECO:0000313" key="5">
    <source>
        <dbReference type="Proteomes" id="UP000015105"/>
    </source>
</evidence>
<name>A0A453G3D8_AEGTS</name>
<dbReference type="STRING" id="200361.A0A453G3D8"/>
<sequence length="192" mass="21016">AMQAAASASECRSLAAGALAPVSAGAWQREHWRDDHRVAGQDLGVHLESRWEGLILGCPGCSSFGLLPGANELLKADEIIVQIDSRSIAVSHIPHNVKLEDVQSFFGQYGKVNIVRLPKHVSNKRQFSGTSLVEFSEEVEANNIMNNKLSFAGADLEIKTKKEFDAEMEAKKEAYEKSHPNTHPNKNGHDEG</sequence>
<dbReference type="Gramene" id="AET3Gv20873000.1">
    <property type="protein sequence ID" value="AET3Gv20873000.1"/>
    <property type="gene ID" value="AET3Gv20873000"/>
</dbReference>
<dbReference type="CDD" id="cd12291">
    <property type="entry name" value="RRM1_La"/>
    <property type="match status" value="1"/>
</dbReference>
<dbReference type="Pfam" id="PF00076">
    <property type="entry name" value="RRM_1"/>
    <property type="match status" value="1"/>
</dbReference>
<dbReference type="GO" id="GO:0003723">
    <property type="term" value="F:RNA binding"/>
    <property type="evidence" value="ECO:0007669"/>
    <property type="project" value="UniProtKB-UniRule"/>
</dbReference>
<evidence type="ECO:0000256" key="1">
    <source>
        <dbReference type="PROSITE-ProRule" id="PRU00176"/>
    </source>
</evidence>
<proteinExistence type="predicted"/>
<evidence type="ECO:0000256" key="2">
    <source>
        <dbReference type="SAM" id="MobiDB-lite"/>
    </source>
</evidence>
<dbReference type="SMART" id="SM00360">
    <property type="entry name" value="RRM"/>
    <property type="match status" value="1"/>
</dbReference>
<dbReference type="InterPro" id="IPR012677">
    <property type="entry name" value="Nucleotide-bd_a/b_plait_sf"/>
</dbReference>
<dbReference type="EnsemblPlants" id="AET3Gv20873000.1">
    <property type="protein sequence ID" value="AET3Gv20873000.1"/>
    <property type="gene ID" value="AET3Gv20873000"/>
</dbReference>
<feature type="compositionally biased region" description="Basic and acidic residues" evidence="2">
    <location>
        <begin position="169"/>
        <end position="179"/>
    </location>
</feature>
<organism evidence="4 5">
    <name type="scientific">Aegilops tauschii subsp. strangulata</name>
    <name type="common">Goatgrass</name>
    <dbReference type="NCBI Taxonomy" id="200361"/>
    <lineage>
        <taxon>Eukaryota</taxon>
        <taxon>Viridiplantae</taxon>
        <taxon>Streptophyta</taxon>
        <taxon>Embryophyta</taxon>
        <taxon>Tracheophyta</taxon>
        <taxon>Spermatophyta</taxon>
        <taxon>Magnoliopsida</taxon>
        <taxon>Liliopsida</taxon>
        <taxon>Poales</taxon>
        <taxon>Poaceae</taxon>
        <taxon>BOP clade</taxon>
        <taxon>Pooideae</taxon>
        <taxon>Triticodae</taxon>
        <taxon>Triticeae</taxon>
        <taxon>Triticinae</taxon>
        <taxon>Aegilops</taxon>
    </lineage>
</organism>
<evidence type="ECO:0000259" key="3">
    <source>
        <dbReference type="PROSITE" id="PS50102"/>
    </source>
</evidence>
<protein>
    <recommendedName>
        <fullName evidence="3">RRM domain-containing protein</fullName>
    </recommendedName>
</protein>
<accession>A0A453G3D8</accession>
<keyword evidence="5" id="KW-1185">Reference proteome</keyword>
<evidence type="ECO:0000313" key="4">
    <source>
        <dbReference type="EnsemblPlants" id="AET3Gv20873000.1"/>
    </source>
</evidence>
<feature type="region of interest" description="Disordered" evidence="2">
    <location>
        <begin position="169"/>
        <end position="192"/>
    </location>
</feature>
<feature type="domain" description="RRM" evidence="3">
    <location>
        <begin position="86"/>
        <end position="163"/>
    </location>
</feature>
<dbReference type="SUPFAM" id="SSF54928">
    <property type="entry name" value="RNA-binding domain, RBD"/>
    <property type="match status" value="1"/>
</dbReference>
<reference evidence="4" key="5">
    <citation type="journal article" date="2021" name="G3 (Bethesda)">
        <title>Aegilops tauschii genome assembly Aet v5.0 features greater sequence contiguity and improved annotation.</title>
        <authorList>
            <person name="Wang L."/>
            <person name="Zhu T."/>
            <person name="Rodriguez J.C."/>
            <person name="Deal K.R."/>
            <person name="Dubcovsky J."/>
            <person name="McGuire P.E."/>
            <person name="Lux T."/>
            <person name="Spannagl M."/>
            <person name="Mayer K.F.X."/>
            <person name="Baldrich P."/>
            <person name="Meyers B.C."/>
            <person name="Huo N."/>
            <person name="Gu Y.Q."/>
            <person name="Zhou H."/>
            <person name="Devos K.M."/>
            <person name="Bennetzen J.L."/>
            <person name="Unver T."/>
            <person name="Budak H."/>
            <person name="Gulick P.J."/>
            <person name="Galiba G."/>
            <person name="Kalapos B."/>
            <person name="Nelson D.R."/>
            <person name="Li P."/>
            <person name="You F.M."/>
            <person name="Luo M.C."/>
            <person name="Dvorak J."/>
        </authorList>
    </citation>
    <scope>NUCLEOTIDE SEQUENCE [LARGE SCALE GENOMIC DNA]</scope>
    <source>
        <strain evidence="4">cv. AL8/78</strain>
    </source>
</reference>
<keyword evidence="1" id="KW-0694">RNA-binding</keyword>
<reference evidence="4" key="3">
    <citation type="journal article" date="2017" name="Nature">
        <title>Genome sequence of the progenitor of the wheat D genome Aegilops tauschii.</title>
        <authorList>
            <person name="Luo M.C."/>
            <person name="Gu Y.Q."/>
            <person name="Puiu D."/>
            <person name="Wang H."/>
            <person name="Twardziok S.O."/>
            <person name="Deal K.R."/>
            <person name="Huo N."/>
            <person name="Zhu T."/>
            <person name="Wang L."/>
            <person name="Wang Y."/>
            <person name="McGuire P.E."/>
            <person name="Liu S."/>
            <person name="Long H."/>
            <person name="Ramasamy R.K."/>
            <person name="Rodriguez J.C."/>
            <person name="Van S.L."/>
            <person name="Yuan L."/>
            <person name="Wang Z."/>
            <person name="Xia Z."/>
            <person name="Xiao L."/>
            <person name="Anderson O.D."/>
            <person name="Ouyang S."/>
            <person name="Liang Y."/>
            <person name="Zimin A.V."/>
            <person name="Pertea G."/>
            <person name="Qi P."/>
            <person name="Bennetzen J.L."/>
            <person name="Dai X."/>
            <person name="Dawson M.W."/>
            <person name="Muller H.G."/>
            <person name="Kugler K."/>
            <person name="Rivarola-Duarte L."/>
            <person name="Spannagl M."/>
            <person name="Mayer K.F.X."/>
            <person name="Lu F.H."/>
            <person name="Bevan M.W."/>
            <person name="Leroy P."/>
            <person name="Li P."/>
            <person name="You F.M."/>
            <person name="Sun Q."/>
            <person name="Liu Z."/>
            <person name="Lyons E."/>
            <person name="Wicker T."/>
            <person name="Salzberg S.L."/>
            <person name="Devos K.M."/>
            <person name="Dvorak J."/>
        </authorList>
    </citation>
    <scope>NUCLEOTIDE SEQUENCE [LARGE SCALE GENOMIC DNA]</scope>
    <source>
        <strain evidence="4">cv. AL8/78</strain>
    </source>
</reference>
<reference evidence="5" key="1">
    <citation type="journal article" date="2014" name="Science">
        <title>Ancient hybridizations among the ancestral genomes of bread wheat.</title>
        <authorList>
            <consortium name="International Wheat Genome Sequencing Consortium,"/>
            <person name="Marcussen T."/>
            <person name="Sandve S.R."/>
            <person name="Heier L."/>
            <person name="Spannagl M."/>
            <person name="Pfeifer M."/>
            <person name="Jakobsen K.S."/>
            <person name="Wulff B.B."/>
            <person name="Steuernagel B."/>
            <person name="Mayer K.F."/>
            <person name="Olsen O.A."/>
        </authorList>
    </citation>
    <scope>NUCLEOTIDE SEQUENCE [LARGE SCALE GENOMIC DNA]</scope>
    <source>
        <strain evidence="5">cv. AL8/78</strain>
    </source>
</reference>
<dbReference type="PROSITE" id="PS50102">
    <property type="entry name" value="RRM"/>
    <property type="match status" value="1"/>
</dbReference>
<dbReference type="InterPro" id="IPR000504">
    <property type="entry name" value="RRM_dom"/>
</dbReference>
<dbReference type="InterPro" id="IPR035979">
    <property type="entry name" value="RBD_domain_sf"/>
</dbReference>
<dbReference type="AlphaFoldDB" id="A0A453G3D8"/>
<reference evidence="4" key="4">
    <citation type="submission" date="2019-03" db="UniProtKB">
        <authorList>
            <consortium name="EnsemblPlants"/>
        </authorList>
    </citation>
    <scope>IDENTIFICATION</scope>
</reference>
<dbReference type="Proteomes" id="UP000015105">
    <property type="component" value="Chromosome 3D"/>
</dbReference>
<reference evidence="5" key="2">
    <citation type="journal article" date="2017" name="Nat. Plants">
        <title>The Aegilops tauschii genome reveals multiple impacts of transposons.</title>
        <authorList>
            <person name="Zhao G."/>
            <person name="Zou C."/>
            <person name="Li K."/>
            <person name="Wang K."/>
            <person name="Li T."/>
            <person name="Gao L."/>
            <person name="Zhang X."/>
            <person name="Wang H."/>
            <person name="Yang Z."/>
            <person name="Liu X."/>
            <person name="Jiang W."/>
            <person name="Mao L."/>
            <person name="Kong X."/>
            <person name="Jiao Y."/>
            <person name="Jia J."/>
        </authorList>
    </citation>
    <scope>NUCLEOTIDE SEQUENCE [LARGE SCALE GENOMIC DNA]</scope>
    <source>
        <strain evidence="5">cv. AL8/78</strain>
    </source>
</reference>
<dbReference type="Gene3D" id="3.30.70.330">
    <property type="match status" value="1"/>
</dbReference>